<dbReference type="PANTHER" id="PTHR48085">
    <property type="entry name" value="CADMIUM/ZINC-TRANSPORTING ATPASE HMA2-RELATED"/>
    <property type="match status" value="1"/>
</dbReference>
<dbReference type="Pfam" id="PF00122">
    <property type="entry name" value="E1-E2_ATPase"/>
    <property type="match status" value="1"/>
</dbReference>
<dbReference type="InterPro" id="IPR059000">
    <property type="entry name" value="ATPase_P-type_domA"/>
</dbReference>
<feature type="transmembrane region" description="Helical" evidence="2">
    <location>
        <begin position="6"/>
        <end position="26"/>
    </location>
</feature>
<dbReference type="GO" id="GO:0022857">
    <property type="term" value="F:transmembrane transporter activity"/>
    <property type="evidence" value="ECO:0007669"/>
    <property type="project" value="TreeGrafter"/>
</dbReference>
<comment type="similarity">
    <text evidence="1">Belongs to the cation transport ATPase (P-type) (TC 3.A.3) family. Type IB subfamily.</text>
</comment>
<evidence type="ECO:0000256" key="2">
    <source>
        <dbReference type="SAM" id="Phobius"/>
    </source>
</evidence>
<dbReference type="InterPro" id="IPR008250">
    <property type="entry name" value="ATPase_P-typ_transduc_dom_A_sf"/>
</dbReference>
<dbReference type="Proteomes" id="UP000031623">
    <property type="component" value="Chromosome"/>
</dbReference>
<organism evidence="4 5">
    <name type="scientific">Thioploca ingrica</name>
    <dbReference type="NCBI Taxonomy" id="40754"/>
    <lineage>
        <taxon>Bacteria</taxon>
        <taxon>Pseudomonadati</taxon>
        <taxon>Pseudomonadota</taxon>
        <taxon>Gammaproteobacteria</taxon>
        <taxon>Thiotrichales</taxon>
        <taxon>Thiotrichaceae</taxon>
        <taxon>Thioploca</taxon>
    </lineage>
</organism>
<dbReference type="GO" id="GO:0016020">
    <property type="term" value="C:membrane"/>
    <property type="evidence" value="ECO:0007669"/>
    <property type="project" value="TreeGrafter"/>
</dbReference>
<dbReference type="HOGENOM" id="CLU_1019179_0_0_6"/>
<proteinExistence type="inferred from homology"/>
<dbReference type="AlphaFoldDB" id="A0A090AKW3"/>
<evidence type="ECO:0000313" key="5">
    <source>
        <dbReference type="Proteomes" id="UP000031623"/>
    </source>
</evidence>
<dbReference type="EMBL" id="AP014633">
    <property type="protein sequence ID" value="BAP55715.1"/>
    <property type="molecule type" value="Genomic_DNA"/>
</dbReference>
<dbReference type="PANTHER" id="PTHR48085:SF5">
    <property type="entry name" value="CADMIUM_ZINC-TRANSPORTING ATPASE HMA4-RELATED"/>
    <property type="match status" value="1"/>
</dbReference>
<keyword evidence="2" id="KW-0472">Membrane</keyword>
<evidence type="ECO:0000313" key="4">
    <source>
        <dbReference type="EMBL" id="BAP55715.1"/>
    </source>
</evidence>
<reference evidence="4 5" key="1">
    <citation type="journal article" date="2014" name="ISME J.">
        <title>Ecophysiology of Thioploca ingrica as revealed by the complete genome sequence supplemented with proteomic evidence.</title>
        <authorList>
            <person name="Kojima H."/>
            <person name="Ogura Y."/>
            <person name="Yamamoto N."/>
            <person name="Togashi T."/>
            <person name="Mori H."/>
            <person name="Watanabe T."/>
            <person name="Nemoto F."/>
            <person name="Kurokawa K."/>
            <person name="Hayashi T."/>
            <person name="Fukui M."/>
        </authorList>
    </citation>
    <scope>NUCLEOTIDE SEQUENCE [LARGE SCALE GENOMIC DNA]</scope>
</reference>
<keyword evidence="2" id="KW-0812">Transmembrane</keyword>
<evidence type="ECO:0000259" key="3">
    <source>
        <dbReference type="Pfam" id="PF00122"/>
    </source>
</evidence>
<dbReference type="OrthoDB" id="9814270at2"/>
<gene>
    <name evidence="4" type="ORF">THII_1418</name>
</gene>
<sequence length="273" mass="29845">MVPLTFIAGSAIAFAGLKLLIGLKIFHHVKAKPTILLKQNSKEKQAGNNYLEKKQVAHRAFIISSGSLIFAVLGTLFYPPLLFISVLGVTYNLVSLWQNLLKLIFQEHRTNVGAIDAATVTGLLITKHYLSAALIDWIFYSLQWLAFKVKTDFQEGLLNILGVIPSSVWLWQNEVEIEVPIKEAKVGDIVVMQVGDIIPIDGTLVEGTVLVNQAIFTQDPQPVVKGIGDQLIAFTEIVSGKALVKLNKSGKETVTAKINKIVANIAEFNATTA</sequence>
<dbReference type="SUPFAM" id="SSF81653">
    <property type="entry name" value="Calcium ATPase, transduction domain A"/>
    <property type="match status" value="1"/>
</dbReference>
<feature type="transmembrane region" description="Helical" evidence="2">
    <location>
        <begin position="60"/>
        <end position="77"/>
    </location>
</feature>
<accession>A0A090AKW3</accession>
<evidence type="ECO:0000256" key="1">
    <source>
        <dbReference type="ARBA" id="ARBA00006024"/>
    </source>
</evidence>
<dbReference type="Gene3D" id="2.70.150.10">
    <property type="entry name" value="Calcium-transporting ATPase, cytoplasmic transduction domain A"/>
    <property type="match status" value="1"/>
</dbReference>
<dbReference type="STRING" id="40754.THII_1418"/>
<protein>
    <submittedName>
        <fullName evidence="4">Cation transporting ATPase</fullName>
    </submittedName>
</protein>
<dbReference type="InterPro" id="IPR051014">
    <property type="entry name" value="Cation_Transport_ATPase_IB"/>
</dbReference>
<name>A0A090AKW3_9GAMM</name>
<keyword evidence="5" id="KW-1185">Reference proteome</keyword>
<keyword evidence="2" id="KW-1133">Transmembrane helix</keyword>
<feature type="domain" description="P-type ATPase A" evidence="3">
    <location>
        <begin position="164"/>
        <end position="261"/>
    </location>
</feature>
<dbReference type="KEGG" id="tig:THII_1418"/>